<dbReference type="PANTHER" id="PTHR39741">
    <property type="entry name" value="F-BOX DOMAIN CONTAINING PROTEIN, EXPRESSED"/>
    <property type="match status" value="1"/>
</dbReference>
<dbReference type="Gramene" id="ERN19356">
    <property type="protein sequence ID" value="ERN19356"/>
    <property type="gene ID" value="AMTR_s00069p00117810"/>
</dbReference>
<dbReference type="OMA" id="DQRASYW"/>
<dbReference type="PANTHER" id="PTHR39741:SF2">
    <property type="entry name" value="F-BOX DOMAIN-CONTAINING PROTEIN"/>
    <property type="match status" value="1"/>
</dbReference>
<dbReference type="eggNOG" id="ENOG502QRFZ">
    <property type="taxonomic scope" value="Eukaryota"/>
</dbReference>
<dbReference type="SMART" id="SM00256">
    <property type="entry name" value="FBOX"/>
    <property type="match status" value="1"/>
</dbReference>
<organism evidence="2 3">
    <name type="scientific">Amborella trichopoda</name>
    <dbReference type="NCBI Taxonomy" id="13333"/>
    <lineage>
        <taxon>Eukaryota</taxon>
        <taxon>Viridiplantae</taxon>
        <taxon>Streptophyta</taxon>
        <taxon>Embryophyta</taxon>
        <taxon>Tracheophyta</taxon>
        <taxon>Spermatophyta</taxon>
        <taxon>Magnoliopsida</taxon>
        <taxon>Amborellales</taxon>
        <taxon>Amborellaceae</taxon>
        <taxon>Amborella</taxon>
    </lineage>
</organism>
<dbReference type="EMBL" id="KI392069">
    <property type="protein sequence ID" value="ERN19356.1"/>
    <property type="molecule type" value="Genomic_DNA"/>
</dbReference>
<evidence type="ECO:0000313" key="2">
    <source>
        <dbReference type="EMBL" id="ERN19356.1"/>
    </source>
</evidence>
<dbReference type="InterPro" id="IPR055336">
    <property type="entry name" value="At4g00755-like"/>
</dbReference>
<dbReference type="SUPFAM" id="SSF81383">
    <property type="entry name" value="F-box domain"/>
    <property type="match status" value="1"/>
</dbReference>
<dbReference type="Pfam" id="PF12937">
    <property type="entry name" value="F-box-like"/>
    <property type="match status" value="1"/>
</dbReference>
<accession>U5D147</accession>
<dbReference type="Proteomes" id="UP000017836">
    <property type="component" value="Unassembled WGS sequence"/>
</dbReference>
<gene>
    <name evidence="2" type="ORF">AMTR_s00069p00117810</name>
</gene>
<sequence length="386" mass="44726">MEMEMEMEMEMKGCVDMLEKLDIDSSKHVLKFLDDPGDLVRLACVSRSWRNFVIENRFCKDLCIKMFPEVCHITRVMECKNGVDPPPIGSSKVLEWENLQREHKIYACFTRELMTLVSDKCCLQFPIGASSTDNYPDESIENTLNPSPREFERPSYWSSQGASNIEAPETLTYKLKSKLCVIHEIDIQPFQAYFQRGSPIYSAKAVRFRLGYSKLSYSLESEDLDDLLPDHKCDDNYVWTYTSPDFPMLQENCLQSFKLPRPVLCIGGMLQIELLGRVQRQEMDALYYVCVCHVRVVGKPLMSRFDVNIPLDYTLMYFPDAKDVISTEERGSDDHASGWQAFISRLREIRAVRGRNYIFNFLLGNGAFQEQYDSDEEEEEILPVIE</sequence>
<name>U5D147_AMBTC</name>
<evidence type="ECO:0000259" key="1">
    <source>
        <dbReference type="SMART" id="SM00256"/>
    </source>
</evidence>
<dbReference type="AlphaFoldDB" id="U5D147"/>
<dbReference type="Gene3D" id="1.20.1280.50">
    <property type="match status" value="1"/>
</dbReference>
<dbReference type="InterPro" id="IPR036047">
    <property type="entry name" value="F-box-like_dom_sf"/>
</dbReference>
<keyword evidence="3" id="KW-1185">Reference proteome</keyword>
<feature type="domain" description="F-box" evidence="1">
    <location>
        <begin position="21"/>
        <end position="62"/>
    </location>
</feature>
<evidence type="ECO:0000313" key="3">
    <source>
        <dbReference type="Proteomes" id="UP000017836"/>
    </source>
</evidence>
<dbReference type="HOGENOM" id="CLU_042470_0_0_1"/>
<proteinExistence type="predicted"/>
<protein>
    <recommendedName>
        <fullName evidence="1">F-box domain-containing protein</fullName>
    </recommendedName>
</protein>
<dbReference type="InterPro" id="IPR001810">
    <property type="entry name" value="F-box_dom"/>
</dbReference>
<reference evidence="3" key="1">
    <citation type="journal article" date="2013" name="Science">
        <title>The Amborella genome and the evolution of flowering plants.</title>
        <authorList>
            <consortium name="Amborella Genome Project"/>
        </authorList>
    </citation>
    <scope>NUCLEOTIDE SEQUENCE [LARGE SCALE GENOMIC DNA]</scope>
</reference>